<gene>
    <name evidence="1" type="ORF">ACG01O_15945</name>
</gene>
<dbReference type="EMBL" id="JBIGIB010000004">
    <property type="protein sequence ID" value="MFG6468119.1"/>
    <property type="molecule type" value="Genomic_DNA"/>
</dbReference>
<dbReference type="RefSeq" id="WP_394386065.1">
    <property type="nucleotide sequence ID" value="NZ_JBIGIB010000004.1"/>
</dbReference>
<comment type="caution">
    <text evidence="1">The sequence shown here is derived from an EMBL/GenBank/DDBJ whole genome shotgun (WGS) entry which is preliminary data.</text>
</comment>
<accession>A0ABW7H1L3</accession>
<organism evidence="1 2">
    <name type="scientific">Pelomonas baiyunensis</name>
    <dbReference type="NCBI Taxonomy" id="3299026"/>
    <lineage>
        <taxon>Bacteria</taxon>
        <taxon>Pseudomonadati</taxon>
        <taxon>Pseudomonadota</taxon>
        <taxon>Betaproteobacteria</taxon>
        <taxon>Burkholderiales</taxon>
        <taxon>Sphaerotilaceae</taxon>
        <taxon>Roseateles</taxon>
    </lineage>
</organism>
<reference evidence="1 2" key="1">
    <citation type="submission" date="2024-08" db="EMBL/GenBank/DDBJ databases">
        <authorList>
            <person name="Lu H."/>
        </authorList>
    </citation>
    <scope>NUCLEOTIDE SEQUENCE [LARGE SCALE GENOMIC DNA]</scope>
    <source>
        <strain evidence="1 2">BYS87W</strain>
    </source>
</reference>
<keyword evidence="2" id="KW-1185">Reference proteome</keyword>
<proteinExistence type="predicted"/>
<dbReference type="Pfam" id="PF20329">
    <property type="entry name" value="DUF6624"/>
    <property type="match status" value="1"/>
</dbReference>
<evidence type="ECO:0000313" key="2">
    <source>
        <dbReference type="Proteomes" id="UP001606303"/>
    </source>
</evidence>
<name>A0ABW7H1L3_9BURK</name>
<dbReference type="InterPro" id="IPR046732">
    <property type="entry name" value="DUF6624"/>
</dbReference>
<dbReference type="Proteomes" id="UP001606303">
    <property type="component" value="Unassembled WGS sequence"/>
</dbReference>
<protein>
    <submittedName>
        <fullName evidence="1">DUF6624 domain-containing protein</fullName>
    </submittedName>
</protein>
<evidence type="ECO:0000313" key="1">
    <source>
        <dbReference type="EMBL" id="MFG6468119.1"/>
    </source>
</evidence>
<sequence>MVNQSLSFAKNIDQSGRQARKITNAISHQIANAGLSDQLNDAESRYLRAADDLSLAIVEGIISRCGWAAFANLPTSTLESAVLVIHHANPEKRARYLPAIEAAAASGQLSAEWWAVYIDRTLIAEDQPQRYGTQIPIYRPNSGFKSVEDAVEFWRVEDPANLDSRRSKLGLPPFCDYLNRINDTDALHAKVCGLQHATGHR</sequence>